<dbReference type="Proteomes" id="UP000235392">
    <property type="component" value="Unassembled WGS sequence"/>
</dbReference>
<reference evidence="1 2" key="1">
    <citation type="submission" date="2017-11" db="EMBL/GenBank/DDBJ databases">
        <title>De novo assembly and phasing of dikaryotic genomes from two isolates of Puccinia coronata f. sp. avenae, the causal agent of oat crown rust.</title>
        <authorList>
            <person name="Miller M.E."/>
            <person name="Zhang Y."/>
            <person name="Omidvar V."/>
            <person name="Sperschneider J."/>
            <person name="Schwessinger B."/>
            <person name="Raley C."/>
            <person name="Palmer J.M."/>
            <person name="Garnica D."/>
            <person name="Upadhyaya N."/>
            <person name="Rathjen J."/>
            <person name="Taylor J.M."/>
            <person name="Park R.F."/>
            <person name="Dodds P.N."/>
            <person name="Hirsch C.D."/>
            <person name="Kianian S.F."/>
            <person name="Figueroa M."/>
        </authorList>
    </citation>
    <scope>NUCLEOTIDE SEQUENCE [LARGE SCALE GENOMIC DNA]</scope>
    <source>
        <strain evidence="1">12SD80</strain>
    </source>
</reference>
<evidence type="ECO:0000313" key="1">
    <source>
        <dbReference type="EMBL" id="PLW45662.1"/>
    </source>
</evidence>
<dbReference type="AlphaFoldDB" id="A0A2N5V6R0"/>
<dbReference type="EMBL" id="PGCI01000046">
    <property type="protein sequence ID" value="PLW45662.1"/>
    <property type="molecule type" value="Genomic_DNA"/>
</dbReference>
<proteinExistence type="predicted"/>
<accession>A0A2N5V6R0</accession>
<gene>
    <name evidence="1" type="ORF">PCASD_07081</name>
</gene>
<name>A0A2N5V6R0_9BASI</name>
<protein>
    <submittedName>
        <fullName evidence="1">Uncharacterized protein</fullName>
    </submittedName>
</protein>
<evidence type="ECO:0000313" key="2">
    <source>
        <dbReference type="Proteomes" id="UP000235392"/>
    </source>
</evidence>
<organism evidence="1 2">
    <name type="scientific">Puccinia coronata f. sp. avenae</name>
    <dbReference type="NCBI Taxonomy" id="200324"/>
    <lineage>
        <taxon>Eukaryota</taxon>
        <taxon>Fungi</taxon>
        <taxon>Dikarya</taxon>
        <taxon>Basidiomycota</taxon>
        <taxon>Pucciniomycotina</taxon>
        <taxon>Pucciniomycetes</taxon>
        <taxon>Pucciniales</taxon>
        <taxon>Pucciniaceae</taxon>
        <taxon>Puccinia</taxon>
    </lineage>
</organism>
<sequence length="75" mass="7999">MAEQVYPFLLNHVQMHGSTTSSHTQYKYTGLLELIQLNVTGMNATRIPSPVGPLSQADSQVHSEGFATLSAGAAP</sequence>
<comment type="caution">
    <text evidence="1">The sequence shown here is derived from an EMBL/GenBank/DDBJ whole genome shotgun (WGS) entry which is preliminary data.</text>
</comment>